<feature type="binding site" evidence="6">
    <location>
        <position position="69"/>
    </location>
    <ligand>
        <name>substrate</name>
    </ligand>
</feature>
<dbReference type="PROSITE" id="PS00101">
    <property type="entry name" value="HEXAPEP_TRANSFERASES"/>
    <property type="match status" value="1"/>
</dbReference>
<evidence type="ECO:0000256" key="5">
    <source>
        <dbReference type="PIRSR" id="PIRSR620019-1"/>
    </source>
</evidence>
<dbReference type="CDD" id="cd03360">
    <property type="entry name" value="LbH_AT_putative"/>
    <property type="match status" value="1"/>
</dbReference>
<proteinExistence type="inferred from homology"/>
<dbReference type="InterPro" id="IPR018357">
    <property type="entry name" value="Hexapep_transf_CS"/>
</dbReference>
<dbReference type="InterPro" id="IPR020019">
    <property type="entry name" value="AcTrfase_PglD-like"/>
</dbReference>
<dbReference type="EMBL" id="LUUH01000110">
    <property type="protein sequence ID" value="OAH96610.1"/>
    <property type="molecule type" value="Genomic_DNA"/>
</dbReference>
<dbReference type="Gene3D" id="3.40.50.20">
    <property type="match status" value="1"/>
</dbReference>
<dbReference type="Proteomes" id="UP000077763">
    <property type="component" value="Unassembled WGS sequence"/>
</dbReference>
<dbReference type="GO" id="GO:0016746">
    <property type="term" value="F:acyltransferase activity"/>
    <property type="evidence" value="ECO:0007669"/>
    <property type="project" value="UniProtKB-KW"/>
</dbReference>
<dbReference type="Gene3D" id="2.160.10.10">
    <property type="entry name" value="Hexapeptide repeat proteins"/>
    <property type="match status" value="1"/>
</dbReference>
<dbReference type="InterPro" id="IPR041561">
    <property type="entry name" value="PglD_N"/>
</dbReference>
<evidence type="ECO:0000256" key="3">
    <source>
        <dbReference type="ARBA" id="ARBA00022737"/>
    </source>
</evidence>
<accession>A0A177LTB5</accession>
<dbReference type="PANTHER" id="PTHR43300">
    <property type="entry name" value="ACETYLTRANSFERASE"/>
    <property type="match status" value="1"/>
</dbReference>
<reference evidence="8 9" key="1">
    <citation type="submission" date="2016-03" db="EMBL/GenBank/DDBJ databases">
        <authorList>
            <person name="Ploux O."/>
        </authorList>
    </citation>
    <scope>NUCLEOTIDE SEQUENCE [LARGE SCALE GENOMIC DNA]</scope>
    <source>
        <strain evidence="8 9">R-45371</strain>
    </source>
</reference>
<comment type="similarity">
    <text evidence="1">Belongs to the transferase hexapeptide repeat family.</text>
</comment>
<keyword evidence="2 8" id="KW-0808">Transferase</keyword>
<evidence type="ECO:0000313" key="9">
    <source>
        <dbReference type="Proteomes" id="UP000077763"/>
    </source>
</evidence>
<feature type="domain" description="PglD N-terminal" evidence="7">
    <location>
        <begin position="5"/>
        <end position="70"/>
    </location>
</feature>
<evidence type="ECO:0000256" key="4">
    <source>
        <dbReference type="ARBA" id="ARBA00023315"/>
    </source>
</evidence>
<dbReference type="NCBIfam" id="TIGR03570">
    <property type="entry name" value="NeuD_NnaD"/>
    <property type="match status" value="1"/>
</dbReference>
<dbReference type="InterPro" id="IPR001451">
    <property type="entry name" value="Hexapep"/>
</dbReference>
<protein>
    <submittedName>
        <fullName evidence="8">Sugar acetyltransferase</fullName>
    </submittedName>
</protein>
<feature type="active site" description="Proton acceptor" evidence="5">
    <location>
        <position position="140"/>
    </location>
</feature>
<evidence type="ECO:0000256" key="1">
    <source>
        <dbReference type="ARBA" id="ARBA00007274"/>
    </source>
</evidence>
<evidence type="ECO:0000313" key="8">
    <source>
        <dbReference type="EMBL" id="OAH96610.1"/>
    </source>
</evidence>
<name>A0A177LTB5_METMH</name>
<dbReference type="SUPFAM" id="SSF51161">
    <property type="entry name" value="Trimeric LpxA-like enzymes"/>
    <property type="match status" value="1"/>
</dbReference>
<keyword evidence="4" id="KW-0012">Acyltransferase</keyword>
<dbReference type="InterPro" id="IPR050179">
    <property type="entry name" value="Trans_hexapeptide_repeat"/>
</dbReference>
<dbReference type="Pfam" id="PF00132">
    <property type="entry name" value="Hexapep"/>
    <property type="match status" value="2"/>
</dbReference>
<evidence type="ECO:0000256" key="6">
    <source>
        <dbReference type="PIRSR" id="PIRSR620019-2"/>
    </source>
</evidence>
<feature type="site" description="Increases basicity of active site His" evidence="5">
    <location>
        <position position="141"/>
    </location>
</feature>
<comment type="caution">
    <text evidence="8">The sequence shown here is derived from an EMBL/GenBank/DDBJ whole genome shotgun (WGS) entry which is preliminary data.</text>
</comment>
<evidence type="ECO:0000259" key="7">
    <source>
        <dbReference type="Pfam" id="PF17836"/>
    </source>
</evidence>
<dbReference type="AlphaFoldDB" id="A0A177LTB5"/>
<organism evidence="8 9">
    <name type="scientific">Methylomonas methanica</name>
    <dbReference type="NCBI Taxonomy" id="421"/>
    <lineage>
        <taxon>Bacteria</taxon>
        <taxon>Pseudomonadati</taxon>
        <taxon>Pseudomonadota</taxon>
        <taxon>Gammaproteobacteria</taxon>
        <taxon>Methylococcales</taxon>
        <taxon>Methylococcaceae</taxon>
        <taxon>Methylomonas</taxon>
    </lineage>
</organism>
<feature type="binding site" evidence="6">
    <location>
        <position position="149"/>
    </location>
    <ligand>
        <name>acetyl-CoA</name>
        <dbReference type="ChEBI" id="CHEBI:57288"/>
    </ligand>
</feature>
<dbReference type="PANTHER" id="PTHR43300:SF7">
    <property type="entry name" value="UDP-N-ACETYLBACILLOSAMINE N-ACETYLTRANSFERASE"/>
    <property type="match status" value="1"/>
</dbReference>
<dbReference type="InterPro" id="IPR011004">
    <property type="entry name" value="Trimer_LpxA-like_sf"/>
</dbReference>
<dbReference type="Pfam" id="PF17836">
    <property type="entry name" value="PglD_N"/>
    <property type="match status" value="1"/>
</dbReference>
<evidence type="ECO:0000256" key="2">
    <source>
        <dbReference type="ARBA" id="ARBA00022679"/>
    </source>
</evidence>
<sequence>MSKPVILLGSGGHARVLLDMLRRLDVEVLGLADPNRLAGSEYLGVNILGDDSAIWAYPADSVELVNGIGSLPRDAGLRAALFEKCRAQGYRFRTLIDPRAFTATDVVLAEGVQLMAGVIIQSGTEIAENCIINSGAIVEHDCRIGCDVHIAPGAVLSGGVELGDKVHIGTGATIIQGIRIGSGSVIGAGSVVTRDVGCSRIVYPARSLVQDLQQD</sequence>
<gene>
    <name evidence="8" type="ORF">A1353_02990</name>
</gene>
<dbReference type="RefSeq" id="WP_064038815.1">
    <property type="nucleotide sequence ID" value="NZ_LUUH01000110.1"/>
</dbReference>
<keyword evidence="3" id="KW-0677">Repeat</keyword>